<dbReference type="Proteomes" id="UP000235672">
    <property type="component" value="Unassembled WGS sequence"/>
</dbReference>
<dbReference type="EMBL" id="KZ613468">
    <property type="protein sequence ID" value="PMD26148.1"/>
    <property type="molecule type" value="Genomic_DNA"/>
</dbReference>
<evidence type="ECO:0000256" key="1">
    <source>
        <dbReference type="SAM" id="MobiDB-lite"/>
    </source>
</evidence>
<organism evidence="2 3">
    <name type="scientific">Hyaloscypha hepaticicola</name>
    <dbReference type="NCBI Taxonomy" id="2082293"/>
    <lineage>
        <taxon>Eukaryota</taxon>
        <taxon>Fungi</taxon>
        <taxon>Dikarya</taxon>
        <taxon>Ascomycota</taxon>
        <taxon>Pezizomycotina</taxon>
        <taxon>Leotiomycetes</taxon>
        <taxon>Helotiales</taxon>
        <taxon>Hyaloscyphaceae</taxon>
        <taxon>Hyaloscypha</taxon>
    </lineage>
</organism>
<name>A0A2J6QIP7_9HELO</name>
<accession>A0A2J6QIP7</accession>
<proteinExistence type="predicted"/>
<keyword evidence="3" id="KW-1185">Reference proteome</keyword>
<evidence type="ECO:0000313" key="3">
    <source>
        <dbReference type="Proteomes" id="UP000235672"/>
    </source>
</evidence>
<dbReference type="AlphaFoldDB" id="A0A2J6QIP7"/>
<reference evidence="2 3" key="1">
    <citation type="submission" date="2016-05" db="EMBL/GenBank/DDBJ databases">
        <title>A degradative enzymes factory behind the ericoid mycorrhizal symbiosis.</title>
        <authorList>
            <consortium name="DOE Joint Genome Institute"/>
            <person name="Martino E."/>
            <person name="Morin E."/>
            <person name="Grelet G."/>
            <person name="Kuo A."/>
            <person name="Kohler A."/>
            <person name="Daghino S."/>
            <person name="Barry K."/>
            <person name="Choi C."/>
            <person name="Cichocki N."/>
            <person name="Clum A."/>
            <person name="Copeland A."/>
            <person name="Hainaut M."/>
            <person name="Haridas S."/>
            <person name="Labutti K."/>
            <person name="Lindquist E."/>
            <person name="Lipzen A."/>
            <person name="Khouja H.-R."/>
            <person name="Murat C."/>
            <person name="Ohm R."/>
            <person name="Olson A."/>
            <person name="Spatafora J."/>
            <person name="Veneault-Fourrey C."/>
            <person name="Henrissat B."/>
            <person name="Grigoriev I."/>
            <person name="Martin F."/>
            <person name="Perotto S."/>
        </authorList>
    </citation>
    <scope>NUCLEOTIDE SEQUENCE [LARGE SCALE GENOMIC DNA]</scope>
    <source>
        <strain evidence="2 3">UAMH 7357</strain>
    </source>
</reference>
<protein>
    <submittedName>
        <fullName evidence="2">Uncharacterized protein</fullName>
    </submittedName>
</protein>
<gene>
    <name evidence="2" type="ORF">NA56DRAFT_698312</name>
</gene>
<sequence>MSPEIQQKPVDQFYPDTSTPKRSTRELDIALLNTLDLKNTLSISDFRSGSQIPNFNYRLQEHKRATFECLSQVGPALTIGVGYVYSLFQKIFCGGYPGTPPQEPRNIVFIDRGVDSDITNLQRSPRGHDPPKTFPMSVLLTPSFYVEISLRKPE</sequence>
<feature type="region of interest" description="Disordered" evidence="1">
    <location>
        <begin position="1"/>
        <end position="21"/>
    </location>
</feature>
<evidence type="ECO:0000313" key="2">
    <source>
        <dbReference type="EMBL" id="PMD26148.1"/>
    </source>
</evidence>